<name>A0AAJ1QR87_9BACI</name>
<dbReference type="AlphaFoldDB" id="A0AAJ1QR87"/>
<evidence type="ECO:0000313" key="2">
    <source>
        <dbReference type="Proteomes" id="UP001238973"/>
    </source>
</evidence>
<dbReference type="RefSeq" id="WP_289350691.1">
    <property type="nucleotide sequence ID" value="NZ_JAUCFI010000003.1"/>
</dbReference>
<protein>
    <submittedName>
        <fullName evidence="1">Uncharacterized protein</fullName>
    </submittedName>
</protein>
<dbReference type="EMBL" id="JAUCFI010000003">
    <property type="protein sequence ID" value="MDM5285932.1"/>
    <property type="molecule type" value="Genomic_DNA"/>
</dbReference>
<comment type="caution">
    <text evidence="1">The sequence shown here is derived from an EMBL/GenBank/DDBJ whole genome shotgun (WGS) entry which is preliminary data.</text>
</comment>
<reference evidence="1" key="1">
    <citation type="submission" date="2023-06" db="EMBL/GenBank/DDBJ databases">
        <title>Comparative genomics of Bacillaceae isolates and their secondary metabolite potential.</title>
        <authorList>
            <person name="Song L."/>
            <person name="Nielsen L.J."/>
            <person name="Mohite O."/>
            <person name="Xu X."/>
            <person name="Weber T."/>
            <person name="Kovacs A.T."/>
        </authorList>
    </citation>
    <scope>NUCLEOTIDE SEQUENCE</scope>
    <source>
        <strain evidence="1">G1S1</strain>
    </source>
</reference>
<gene>
    <name evidence="1" type="ORF">QUF85_21870</name>
</gene>
<organism evidence="1 2">
    <name type="scientific">Peribacillus frigoritolerans</name>
    <dbReference type="NCBI Taxonomy" id="450367"/>
    <lineage>
        <taxon>Bacteria</taxon>
        <taxon>Bacillati</taxon>
        <taxon>Bacillota</taxon>
        <taxon>Bacilli</taxon>
        <taxon>Bacillales</taxon>
        <taxon>Bacillaceae</taxon>
        <taxon>Peribacillus</taxon>
    </lineage>
</organism>
<proteinExistence type="predicted"/>
<sequence>MSSKLKRYQRLLVSLEQILVSLGDLLVKQEQILVSLADLLVNDALSNKIEP</sequence>
<accession>A0AAJ1QR87</accession>
<dbReference type="Proteomes" id="UP001238973">
    <property type="component" value="Unassembled WGS sequence"/>
</dbReference>
<evidence type="ECO:0000313" key="1">
    <source>
        <dbReference type="EMBL" id="MDM5285932.1"/>
    </source>
</evidence>